<dbReference type="Proteomes" id="UP000199468">
    <property type="component" value="Unassembled WGS sequence"/>
</dbReference>
<reference evidence="4 5" key="1">
    <citation type="submission" date="2016-10" db="EMBL/GenBank/DDBJ databases">
        <authorList>
            <person name="Varghese N."/>
            <person name="Submissions S."/>
        </authorList>
    </citation>
    <scope>NUCLEOTIDE SEQUENCE [LARGE SCALE GENOMIC DNA]</scope>
    <source>
        <strain evidence="4 5">DSM 26672</strain>
    </source>
</reference>
<dbReference type="EMBL" id="FNBZ01000001">
    <property type="protein sequence ID" value="SDF51622.1"/>
    <property type="molecule type" value="Genomic_DNA"/>
</dbReference>
<sequence length="261" mass="26914">MSEIEPGAALGEIVEDRLLDGRLRLLQPRKGHRAGSDAVLLAAALPDLGGGALLDIGAGVGTVGLAAALAQPELQVTLLERDPELAALAARNAGLNEMAGRVTAVAGDVTARAGILSELGLAPASFDAVAMNPPFYPPGGSRASPVPNRKAAHVAEGALAPWLRTARRLLRPSGYLALIHRVEALPEVLAGLETGFGAVAVRPVHAFADKPAIRIIVTAVLNSRKPAALLPAFVINGADGRLTPLSDAVHRGRGRLTPDYQ</sequence>
<dbReference type="InterPro" id="IPR007848">
    <property type="entry name" value="Small_mtfrase_dom"/>
</dbReference>
<dbReference type="InterPro" id="IPR029063">
    <property type="entry name" value="SAM-dependent_MTases_sf"/>
</dbReference>
<dbReference type="PANTHER" id="PTHR47739">
    <property type="entry name" value="TRNA1(VAL) (ADENINE(37)-N6)-METHYLTRANSFERASE"/>
    <property type="match status" value="1"/>
</dbReference>
<comment type="caution">
    <text evidence="4">The sequence shown here is derived from an EMBL/GenBank/DDBJ whole genome shotgun (WGS) entry which is preliminary data.</text>
</comment>
<proteinExistence type="predicted"/>
<dbReference type="PANTHER" id="PTHR47739:SF1">
    <property type="entry name" value="TRNA1(VAL) (ADENINE(37)-N6)-METHYLTRANSFERASE"/>
    <property type="match status" value="1"/>
</dbReference>
<evidence type="ECO:0000256" key="1">
    <source>
        <dbReference type="ARBA" id="ARBA00022603"/>
    </source>
</evidence>
<dbReference type="InterPro" id="IPR050210">
    <property type="entry name" value="tRNA_Adenine-N(6)_MTase"/>
</dbReference>
<keyword evidence="5" id="KW-1185">Reference proteome</keyword>
<evidence type="ECO:0000259" key="3">
    <source>
        <dbReference type="Pfam" id="PF05175"/>
    </source>
</evidence>
<keyword evidence="1" id="KW-0489">Methyltransferase</keyword>
<dbReference type="SUPFAM" id="SSF53335">
    <property type="entry name" value="S-adenosyl-L-methionine-dependent methyltransferases"/>
    <property type="match status" value="1"/>
</dbReference>
<dbReference type="RefSeq" id="WP_091855873.1">
    <property type="nucleotide sequence ID" value="NZ_FNBZ01000001.1"/>
</dbReference>
<dbReference type="CDD" id="cd02440">
    <property type="entry name" value="AdoMet_MTases"/>
    <property type="match status" value="1"/>
</dbReference>
<dbReference type="Pfam" id="PF05175">
    <property type="entry name" value="MTS"/>
    <property type="match status" value="1"/>
</dbReference>
<accession>A0ABY0NI11</accession>
<organism evidence="4 5">
    <name type="scientific">Bosea robiniae</name>
    <dbReference type="NCBI Taxonomy" id="1036780"/>
    <lineage>
        <taxon>Bacteria</taxon>
        <taxon>Pseudomonadati</taxon>
        <taxon>Pseudomonadota</taxon>
        <taxon>Alphaproteobacteria</taxon>
        <taxon>Hyphomicrobiales</taxon>
        <taxon>Boseaceae</taxon>
        <taxon>Bosea</taxon>
    </lineage>
</organism>
<evidence type="ECO:0000313" key="4">
    <source>
        <dbReference type="EMBL" id="SDF51622.1"/>
    </source>
</evidence>
<feature type="domain" description="Methyltransferase small" evidence="3">
    <location>
        <begin position="39"/>
        <end position="179"/>
    </location>
</feature>
<evidence type="ECO:0000313" key="5">
    <source>
        <dbReference type="Proteomes" id="UP000199468"/>
    </source>
</evidence>
<keyword evidence="2" id="KW-0949">S-adenosyl-L-methionine</keyword>
<dbReference type="Gene3D" id="3.40.50.150">
    <property type="entry name" value="Vaccinia Virus protein VP39"/>
    <property type="match status" value="1"/>
</dbReference>
<gene>
    <name evidence="4" type="ORF">SAMN05421844_101802</name>
</gene>
<keyword evidence="1" id="KW-0808">Transferase</keyword>
<name>A0ABY0NI11_9HYPH</name>
<protein>
    <submittedName>
        <fullName evidence="4">tRNA1(Val) A37 N6-methylase TrmN6</fullName>
    </submittedName>
</protein>
<evidence type="ECO:0000256" key="2">
    <source>
        <dbReference type="ARBA" id="ARBA00022691"/>
    </source>
</evidence>